<dbReference type="InterPro" id="IPR014729">
    <property type="entry name" value="Rossmann-like_a/b/a_fold"/>
</dbReference>
<evidence type="ECO:0000256" key="4">
    <source>
        <dbReference type="ARBA" id="ARBA00022741"/>
    </source>
</evidence>
<protein>
    <recommendedName>
        <fullName evidence="9">tRNA-specific 2-thiouridylase MnmA</fullName>
        <ecNumber evidence="9">2.8.1.13</ecNumber>
    </recommendedName>
</protein>
<evidence type="ECO:0000313" key="13">
    <source>
        <dbReference type="Proteomes" id="UP000230767"/>
    </source>
</evidence>
<comment type="function">
    <text evidence="9">Catalyzes the 2-thiolation of uridine at the wobble position (U34) of tRNA, leading to the formation of s(2)U34.</text>
</comment>
<keyword evidence="2 9" id="KW-0808">Transferase</keyword>
<feature type="site" description="Interaction with tRNA" evidence="9">
    <location>
        <position position="339"/>
    </location>
</feature>
<keyword evidence="3 9" id="KW-0819">tRNA processing</keyword>
<feature type="domain" description="tRNA-specific 2-thiouridylase MnmA-like C-terminal" evidence="10">
    <location>
        <begin position="326"/>
        <end position="355"/>
    </location>
</feature>
<dbReference type="NCBIfam" id="TIGR00420">
    <property type="entry name" value="trmU"/>
    <property type="match status" value="1"/>
</dbReference>
<comment type="subcellular location">
    <subcellularLocation>
        <location evidence="9">Cytoplasm</location>
    </subcellularLocation>
</comment>
<keyword evidence="1 9" id="KW-0820">tRNA-binding</keyword>
<dbReference type="PANTHER" id="PTHR11933:SF5">
    <property type="entry name" value="MITOCHONDRIAL TRNA-SPECIFIC 2-THIOURIDYLASE 1"/>
    <property type="match status" value="1"/>
</dbReference>
<dbReference type="EMBL" id="PFLW01000050">
    <property type="protein sequence ID" value="PIY89092.1"/>
    <property type="molecule type" value="Genomic_DNA"/>
</dbReference>
<dbReference type="GO" id="GO:0005737">
    <property type="term" value="C:cytoplasm"/>
    <property type="evidence" value="ECO:0007669"/>
    <property type="project" value="UniProtKB-SubCell"/>
</dbReference>
<comment type="caution">
    <text evidence="12">The sequence shown here is derived from an EMBL/GenBank/DDBJ whole genome shotgun (WGS) entry which is preliminary data.</text>
</comment>
<keyword evidence="4 9" id="KW-0547">Nucleotide-binding</keyword>
<dbReference type="InterPro" id="IPR046885">
    <property type="entry name" value="MnmA-like_C"/>
</dbReference>
<feature type="binding site" evidence="9">
    <location>
        <position position="117"/>
    </location>
    <ligand>
        <name>ATP</name>
        <dbReference type="ChEBI" id="CHEBI:30616"/>
    </ligand>
</feature>
<comment type="catalytic activity">
    <reaction evidence="8 9">
        <text>S-sulfanyl-L-cysteinyl-[protein] + uridine(34) in tRNA + AH2 + ATP = 2-thiouridine(34) in tRNA + L-cysteinyl-[protein] + A + AMP + diphosphate + H(+)</text>
        <dbReference type="Rhea" id="RHEA:47032"/>
        <dbReference type="Rhea" id="RHEA-COMP:10131"/>
        <dbReference type="Rhea" id="RHEA-COMP:11726"/>
        <dbReference type="Rhea" id="RHEA-COMP:11727"/>
        <dbReference type="Rhea" id="RHEA-COMP:11728"/>
        <dbReference type="ChEBI" id="CHEBI:13193"/>
        <dbReference type="ChEBI" id="CHEBI:15378"/>
        <dbReference type="ChEBI" id="CHEBI:17499"/>
        <dbReference type="ChEBI" id="CHEBI:29950"/>
        <dbReference type="ChEBI" id="CHEBI:30616"/>
        <dbReference type="ChEBI" id="CHEBI:33019"/>
        <dbReference type="ChEBI" id="CHEBI:61963"/>
        <dbReference type="ChEBI" id="CHEBI:65315"/>
        <dbReference type="ChEBI" id="CHEBI:87170"/>
        <dbReference type="ChEBI" id="CHEBI:456215"/>
        <dbReference type="EC" id="2.8.1.13"/>
    </reaction>
</comment>
<dbReference type="GO" id="GO:0002143">
    <property type="term" value="P:tRNA wobble position uridine thiolation"/>
    <property type="evidence" value="ECO:0007669"/>
    <property type="project" value="TreeGrafter"/>
</dbReference>
<dbReference type="GO" id="GO:0005524">
    <property type="term" value="F:ATP binding"/>
    <property type="evidence" value="ECO:0007669"/>
    <property type="project" value="UniProtKB-KW"/>
</dbReference>
<feature type="active site" description="Cysteine persulfide intermediate" evidence="9">
    <location>
        <position position="189"/>
    </location>
</feature>
<feature type="binding site" evidence="9">
    <location>
        <position position="34"/>
    </location>
    <ligand>
        <name>ATP</name>
        <dbReference type="ChEBI" id="CHEBI:30616"/>
    </ligand>
</feature>
<dbReference type="InterPro" id="IPR004506">
    <property type="entry name" value="MnmA-like"/>
</dbReference>
<dbReference type="Pfam" id="PF20259">
    <property type="entry name" value="tRNA_Me_trans_M"/>
    <property type="match status" value="1"/>
</dbReference>
<dbReference type="Gene3D" id="3.40.50.620">
    <property type="entry name" value="HUPs"/>
    <property type="match status" value="1"/>
</dbReference>
<evidence type="ECO:0000256" key="7">
    <source>
        <dbReference type="ARBA" id="ARBA00023157"/>
    </source>
</evidence>
<evidence type="ECO:0000256" key="8">
    <source>
        <dbReference type="ARBA" id="ARBA00051542"/>
    </source>
</evidence>
<keyword evidence="5 9" id="KW-0067">ATP-binding</keyword>
<keyword evidence="9" id="KW-0963">Cytoplasm</keyword>
<dbReference type="Gene3D" id="2.40.30.10">
    <property type="entry name" value="Translation factors"/>
    <property type="match status" value="1"/>
</dbReference>
<evidence type="ECO:0000256" key="5">
    <source>
        <dbReference type="ARBA" id="ARBA00022840"/>
    </source>
</evidence>
<dbReference type="CDD" id="cd01998">
    <property type="entry name" value="MnmA_TRMU-like"/>
    <property type="match status" value="1"/>
</dbReference>
<reference evidence="13" key="1">
    <citation type="submission" date="2017-09" db="EMBL/GenBank/DDBJ databases">
        <title>Depth-based differentiation of microbial function through sediment-hosted aquifers and enrichment of novel symbionts in the deep terrestrial subsurface.</title>
        <authorList>
            <person name="Probst A.J."/>
            <person name="Ladd B."/>
            <person name="Jarett J.K."/>
            <person name="Geller-Mcgrath D.E."/>
            <person name="Sieber C.M.K."/>
            <person name="Emerson J.B."/>
            <person name="Anantharaman K."/>
            <person name="Thomas B.C."/>
            <person name="Malmstrom R."/>
            <person name="Stieglmeier M."/>
            <person name="Klingl A."/>
            <person name="Woyke T."/>
            <person name="Ryan C.M."/>
            <person name="Banfield J.F."/>
        </authorList>
    </citation>
    <scope>NUCLEOTIDE SEQUENCE [LARGE SCALE GENOMIC DNA]</scope>
</reference>
<dbReference type="PANTHER" id="PTHR11933">
    <property type="entry name" value="TRNA 5-METHYLAMINOMETHYL-2-THIOURIDYLATE -METHYLTRANSFERASE"/>
    <property type="match status" value="1"/>
</dbReference>
<comment type="similarity">
    <text evidence="9">Belongs to the MnmA/TRMU family.</text>
</comment>
<evidence type="ECO:0000256" key="9">
    <source>
        <dbReference type="HAMAP-Rule" id="MF_00144"/>
    </source>
</evidence>
<dbReference type="InterPro" id="IPR023382">
    <property type="entry name" value="MnmA-like_central_sf"/>
</dbReference>
<feature type="site" description="Interaction with tRNA" evidence="9">
    <location>
        <position position="118"/>
    </location>
</feature>
<feature type="domain" description="tRNA-specific 2-thiouridylase MnmA-like central" evidence="11">
    <location>
        <begin position="196"/>
        <end position="257"/>
    </location>
</feature>
<dbReference type="GO" id="GO:0103016">
    <property type="term" value="F:tRNA-uridine 2-sulfurtransferase activity"/>
    <property type="evidence" value="ECO:0007669"/>
    <property type="project" value="UniProtKB-EC"/>
</dbReference>
<dbReference type="InterPro" id="IPR046884">
    <property type="entry name" value="MnmA-like_central"/>
</dbReference>
<keyword evidence="6 9" id="KW-0694">RNA-binding</keyword>
<dbReference type="NCBIfam" id="NF001138">
    <property type="entry name" value="PRK00143.1"/>
    <property type="match status" value="1"/>
</dbReference>
<evidence type="ECO:0000256" key="6">
    <source>
        <dbReference type="ARBA" id="ARBA00022884"/>
    </source>
</evidence>
<feature type="region of interest" description="Interaction with tRNA" evidence="9">
    <location>
        <begin position="139"/>
        <end position="141"/>
    </location>
</feature>
<dbReference type="EC" id="2.8.1.13" evidence="9"/>
<feature type="active site" description="Nucleophile" evidence="9">
    <location>
        <position position="93"/>
    </location>
</feature>
<evidence type="ECO:0000259" key="10">
    <source>
        <dbReference type="Pfam" id="PF20258"/>
    </source>
</evidence>
<name>A0A2M7R698_9BACT</name>
<proteinExistence type="inferred from homology"/>
<organism evidence="12 13">
    <name type="scientific">Candidatus Nealsonbacteria bacterium CG_4_10_14_0_8_um_filter_37_14</name>
    <dbReference type="NCBI Taxonomy" id="1974684"/>
    <lineage>
        <taxon>Bacteria</taxon>
        <taxon>Candidatus Nealsoniibacteriota</taxon>
    </lineage>
</organism>
<dbReference type="Proteomes" id="UP000230767">
    <property type="component" value="Unassembled WGS sequence"/>
</dbReference>
<evidence type="ECO:0000256" key="1">
    <source>
        <dbReference type="ARBA" id="ARBA00022555"/>
    </source>
</evidence>
<dbReference type="Pfam" id="PF20258">
    <property type="entry name" value="tRNA_Me_trans_C"/>
    <property type="match status" value="1"/>
</dbReference>
<keyword evidence="7" id="KW-1015">Disulfide bond</keyword>
<evidence type="ECO:0000256" key="2">
    <source>
        <dbReference type="ARBA" id="ARBA00022679"/>
    </source>
</evidence>
<sequence>MPKKVIVAMSGGLDSSVAAAILKRAGFEVTGVFMKLANLLSFKEAGKRARKIAKILGIPFLVLDLRKEFKKRIIDYFLKEYKRGVTPNPCVICNKEIKFGLLLEKTLDLDADFVATGHYTRLKKDKNGIHLLKARDKDKDQSYFLWMLNQNQLKRILFPIENYTRKEVENLARKFKLPVLNIKKSVEICFIQTTINDFLKKYLKPKPGQIVDVRGKVLGKHRGLHFYTIGQRKGIGLPRGPYYVMDKDIKKSLLIVTKNEKDLYKKELTAKSINWISGKPPLLPLRIKTKIRYRQLALPATIYHLKSNIYRGPDFCRGGRGVGCSLIFEKPQRAITPGQSVVFYKGDELIGGGIIRSIQNEVLATRLEQSSRKG</sequence>
<dbReference type="FunFam" id="2.30.30.280:FF:000001">
    <property type="entry name" value="tRNA-specific 2-thiouridylase MnmA"/>
    <property type="match status" value="1"/>
</dbReference>
<dbReference type="Pfam" id="PF03054">
    <property type="entry name" value="tRNA_Me_trans"/>
    <property type="match status" value="1"/>
</dbReference>
<accession>A0A2M7R698</accession>
<evidence type="ECO:0000259" key="11">
    <source>
        <dbReference type="Pfam" id="PF20259"/>
    </source>
</evidence>
<gene>
    <name evidence="9" type="primary">mnmA</name>
    <name evidence="12" type="ORF">COY73_02000</name>
</gene>
<comment type="caution">
    <text evidence="9">Lacks conserved residue(s) required for the propagation of feature annotation.</text>
</comment>
<dbReference type="AlphaFoldDB" id="A0A2M7R698"/>
<dbReference type="Gene3D" id="2.30.30.280">
    <property type="entry name" value="Adenine nucleotide alpha hydrolases-like domains"/>
    <property type="match status" value="1"/>
</dbReference>
<evidence type="ECO:0000313" key="12">
    <source>
        <dbReference type="EMBL" id="PIY89092.1"/>
    </source>
</evidence>
<dbReference type="GO" id="GO:0000049">
    <property type="term" value="F:tRNA binding"/>
    <property type="evidence" value="ECO:0007669"/>
    <property type="project" value="UniProtKB-KW"/>
</dbReference>
<dbReference type="SUPFAM" id="SSF52402">
    <property type="entry name" value="Adenine nucleotide alpha hydrolases-like"/>
    <property type="match status" value="1"/>
</dbReference>
<evidence type="ECO:0000256" key="3">
    <source>
        <dbReference type="ARBA" id="ARBA00022694"/>
    </source>
</evidence>
<feature type="region of interest" description="Interaction with tRNA" evidence="9">
    <location>
        <begin position="292"/>
        <end position="293"/>
    </location>
</feature>
<feature type="binding site" evidence="9">
    <location>
        <begin position="8"/>
        <end position="15"/>
    </location>
    <ligand>
        <name>ATP</name>
        <dbReference type="ChEBI" id="CHEBI:30616"/>
    </ligand>
</feature>
<dbReference type="HAMAP" id="MF_00144">
    <property type="entry name" value="tRNA_thiouridyl_MnmA"/>
    <property type="match status" value="1"/>
</dbReference>